<dbReference type="InterPro" id="IPR029063">
    <property type="entry name" value="SAM-dependent_MTases_sf"/>
</dbReference>
<name>A0ABR8WEG1_9BACL</name>
<keyword evidence="3" id="KW-1185">Reference proteome</keyword>
<keyword evidence="2" id="KW-0808">Transferase</keyword>
<proteinExistence type="predicted"/>
<protein>
    <submittedName>
        <fullName evidence="2">Class I SAM-dependent methyltransferase</fullName>
    </submittedName>
</protein>
<organism evidence="2 3">
    <name type="scientific">Planococcus wigleyi</name>
    <dbReference type="NCBI Taxonomy" id="2762216"/>
    <lineage>
        <taxon>Bacteria</taxon>
        <taxon>Bacillati</taxon>
        <taxon>Bacillota</taxon>
        <taxon>Bacilli</taxon>
        <taxon>Bacillales</taxon>
        <taxon>Caryophanaceae</taxon>
        <taxon>Planococcus</taxon>
    </lineage>
</organism>
<evidence type="ECO:0000313" key="3">
    <source>
        <dbReference type="Proteomes" id="UP000658980"/>
    </source>
</evidence>
<feature type="domain" description="Methyltransferase type 11" evidence="1">
    <location>
        <begin position="37"/>
        <end position="130"/>
    </location>
</feature>
<keyword evidence="2" id="KW-0489">Methyltransferase</keyword>
<dbReference type="InterPro" id="IPR052356">
    <property type="entry name" value="Thiol_S-MT"/>
</dbReference>
<dbReference type="PANTHER" id="PTHR45036">
    <property type="entry name" value="METHYLTRANSFERASE LIKE 7B"/>
    <property type="match status" value="1"/>
</dbReference>
<gene>
    <name evidence="2" type="ORF">H9630_11440</name>
</gene>
<dbReference type="InterPro" id="IPR013216">
    <property type="entry name" value="Methyltransf_11"/>
</dbReference>
<sequence length="197" mass="22411">MAGLFPHLYDTAMQPLEKMRFEKIRSGLVRKAEGRVLEIGFGTGVNFRYYRNVERVDAIEPNPAMSRQAIKRIKKAQIPIATYQTTAENLPFADNSFDTVVATLVFCTIPNPEQALREIQRVSKPGAKILMFEHVIMDQKIFGKTQVALTPLWKKLCDGCHLDRDTLWLVANSGLKVDKVTSYYKGLFLTIESRCIQ</sequence>
<dbReference type="GO" id="GO:0032259">
    <property type="term" value="P:methylation"/>
    <property type="evidence" value="ECO:0007669"/>
    <property type="project" value="UniProtKB-KW"/>
</dbReference>
<dbReference type="Gene3D" id="3.40.50.150">
    <property type="entry name" value="Vaccinia Virus protein VP39"/>
    <property type="match status" value="1"/>
</dbReference>
<dbReference type="RefSeq" id="WP_191715625.1">
    <property type="nucleotide sequence ID" value="NZ_JACSPU010000004.1"/>
</dbReference>
<dbReference type="Pfam" id="PF08241">
    <property type="entry name" value="Methyltransf_11"/>
    <property type="match status" value="1"/>
</dbReference>
<dbReference type="PANTHER" id="PTHR45036:SF1">
    <property type="entry name" value="METHYLTRANSFERASE LIKE 7A"/>
    <property type="match status" value="1"/>
</dbReference>
<evidence type="ECO:0000313" key="2">
    <source>
        <dbReference type="EMBL" id="MBD8015428.1"/>
    </source>
</evidence>
<accession>A0ABR8WEG1</accession>
<reference evidence="2 3" key="1">
    <citation type="submission" date="2020-08" db="EMBL/GenBank/DDBJ databases">
        <title>A Genomic Blueprint of the Chicken Gut Microbiome.</title>
        <authorList>
            <person name="Gilroy R."/>
            <person name="Ravi A."/>
            <person name="Getino M."/>
            <person name="Pursley I."/>
            <person name="Horton D.L."/>
            <person name="Alikhan N.-F."/>
            <person name="Baker D."/>
            <person name="Gharbi K."/>
            <person name="Hall N."/>
            <person name="Watson M."/>
            <person name="Adriaenssens E.M."/>
            <person name="Foster-Nyarko E."/>
            <person name="Jarju S."/>
            <person name="Secka A."/>
            <person name="Antonio M."/>
            <person name="Oren A."/>
            <person name="Chaudhuri R."/>
            <person name="La Ragione R.M."/>
            <person name="Hildebrand F."/>
            <person name="Pallen M.J."/>
        </authorList>
    </citation>
    <scope>NUCLEOTIDE SEQUENCE [LARGE SCALE GENOMIC DNA]</scope>
    <source>
        <strain evidence="2 3">Sa1BUA13</strain>
    </source>
</reference>
<comment type="caution">
    <text evidence="2">The sequence shown here is derived from an EMBL/GenBank/DDBJ whole genome shotgun (WGS) entry which is preliminary data.</text>
</comment>
<dbReference type="Proteomes" id="UP000658980">
    <property type="component" value="Unassembled WGS sequence"/>
</dbReference>
<evidence type="ECO:0000259" key="1">
    <source>
        <dbReference type="Pfam" id="PF08241"/>
    </source>
</evidence>
<dbReference type="SUPFAM" id="SSF53335">
    <property type="entry name" value="S-adenosyl-L-methionine-dependent methyltransferases"/>
    <property type="match status" value="1"/>
</dbReference>
<dbReference type="CDD" id="cd02440">
    <property type="entry name" value="AdoMet_MTases"/>
    <property type="match status" value="1"/>
</dbReference>
<dbReference type="EMBL" id="JACSPU010000004">
    <property type="protein sequence ID" value="MBD8015428.1"/>
    <property type="molecule type" value="Genomic_DNA"/>
</dbReference>
<dbReference type="GO" id="GO:0008168">
    <property type="term" value="F:methyltransferase activity"/>
    <property type="evidence" value="ECO:0007669"/>
    <property type="project" value="UniProtKB-KW"/>
</dbReference>